<dbReference type="PANTHER" id="PTHR43527:SF1">
    <property type="entry name" value="L-THREONINE KINASE"/>
    <property type="match status" value="1"/>
</dbReference>
<keyword evidence="4" id="KW-0067">ATP-binding</keyword>
<dbReference type="Proteomes" id="UP001293718">
    <property type="component" value="Unassembled WGS sequence"/>
</dbReference>
<evidence type="ECO:0000256" key="4">
    <source>
        <dbReference type="ARBA" id="ARBA00022840"/>
    </source>
</evidence>
<dbReference type="PANTHER" id="PTHR43527">
    <property type="entry name" value="4-DIPHOSPHOCYTIDYL-2-C-METHYL-D-ERYTHRITOL KINASE, CHLOROPLASTIC"/>
    <property type="match status" value="1"/>
</dbReference>
<comment type="caution">
    <text evidence="6">The sequence shown here is derived from an EMBL/GenBank/DDBJ whole genome shotgun (WGS) entry which is preliminary data.</text>
</comment>
<feature type="domain" description="GHMP kinase N-terminal" evidence="5">
    <location>
        <begin position="85"/>
        <end position="135"/>
    </location>
</feature>
<evidence type="ECO:0000256" key="2">
    <source>
        <dbReference type="ARBA" id="ARBA00022741"/>
    </source>
</evidence>
<gene>
    <name evidence="6" type="ORF">SM757_21780</name>
</gene>
<proteinExistence type="predicted"/>
<evidence type="ECO:0000259" key="5">
    <source>
        <dbReference type="Pfam" id="PF00288"/>
    </source>
</evidence>
<evidence type="ECO:0000313" key="7">
    <source>
        <dbReference type="Proteomes" id="UP001293718"/>
    </source>
</evidence>
<dbReference type="SUPFAM" id="SSF54211">
    <property type="entry name" value="Ribosomal protein S5 domain 2-like"/>
    <property type="match status" value="1"/>
</dbReference>
<dbReference type="InterPro" id="IPR006204">
    <property type="entry name" value="GHMP_kinase_N_dom"/>
</dbReference>
<keyword evidence="7" id="KW-1185">Reference proteome</keyword>
<sequence>MPTEAVQLDSKVKFSKFRAPGTCGEFVQGHIQGRDFLVNCPIDLYSYAEVGTADNDGLHIERESDYFKIRDTLTLAAYELFLPLRHDIQVNSPIPRGKGMASSSADIGAALSAYLHACGQQVSPQIFARLLTEVEPSDCVHFAGIAHLNHLTGDLLESLPPPSGMRALIVDCGGEIDTLCYDRQRARAVYRNHEDCITEALSLLKQGLHANDPAVIAVAATMSATLSQQIHRKPQLEDLLACTTEKGALGVNCAHSGSVLGILYREDSRLTHELLDTVRREFGDSLSIVGDYRIIGGGCDVF</sequence>
<evidence type="ECO:0000256" key="1">
    <source>
        <dbReference type="ARBA" id="ARBA00022679"/>
    </source>
</evidence>
<organism evidence="6 7">
    <name type="scientific">Azohydromonas lata</name>
    <dbReference type="NCBI Taxonomy" id="45677"/>
    <lineage>
        <taxon>Bacteria</taxon>
        <taxon>Pseudomonadati</taxon>
        <taxon>Pseudomonadota</taxon>
        <taxon>Betaproteobacteria</taxon>
        <taxon>Burkholderiales</taxon>
        <taxon>Sphaerotilaceae</taxon>
        <taxon>Azohydromonas</taxon>
    </lineage>
</organism>
<evidence type="ECO:0000256" key="3">
    <source>
        <dbReference type="ARBA" id="ARBA00022777"/>
    </source>
</evidence>
<dbReference type="Gene3D" id="3.30.230.10">
    <property type="match status" value="1"/>
</dbReference>
<dbReference type="RefSeq" id="WP_322467011.1">
    <property type="nucleotide sequence ID" value="NZ_JAXOJX010000040.1"/>
</dbReference>
<accession>A0ABU5IJY4</accession>
<dbReference type="Pfam" id="PF00288">
    <property type="entry name" value="GHMP_kinases_N"/>
    <property type="match status" value="1"/>
</dbReference>
<dbReference type="EMBL" id="JAXOJX010000040">
    <property type="protein sequence ID" value="MDZ5459213.1"/>
    <property type="molecule type" value="Genomic_DNA"/>
</dbReference>
<dbReference type="InterPro" id="IPR020568">
    <property type="entry name" value="Ribosomal_Su5_D2-typ_SF"/>
</dbReference>
<reference evidence="6 7" key="1">
    <citation type="submission" date="2023-11" db="EMBL/GenBank/DDBJ databases">
        <title>Draft genome of Azohydromonas lata strain H1 (DSM1123), a polyhydroxyalkanoate producer.</title>
        <authorList>
            <person name="Traversa D."/>
            <person name="D'Addabbo P."/>
            <person name="Pazzani C."/>
            <person name="Manzari C."/>
            <person name="Chiara M."/>
            <person name="Scrascia M."/>
        </authorList>
    </citation>
    <scope>NUCLEOTIDE SEQUENCE [LARGE SCALE GENOMIC DNA]</scope>
    <source>
        <strain evidence="6 7">H1</strain>
    </source>
</reference>
<name>A0ABU5IJY4_9BURK</name>
<protein>
    <recommendedName>
        <fullName evidence="5">GHMP kinase N-terminal domain-containing protein</fullName>
    </recommendedName>
</protein>
<keyword evidence="3" id="KW-0418">Kinase</keyword>
<keyword evidence="2" id="KW-0547">Nucleotide-binding</keyword>
<evidence type="ECO:0000313" key="6">
    <source>
        <dbReference type="EMBL" id="MDZ5459213.1"/>
    </source>
</evidence>
<keyword evidence="1" id="KW-0808">Transferase</keyword>
<dbReference type="InterPro" id="IPR014721">
    <property type="entry name" value="Ribsml_uS5_D2-typ_fold_subgr"/>
</dbReference>